<protein>
    <submittedName>
        <fullName evidence="1">Uncharacterized protein</fullName>
    </submittedName>
</protein>
<name>A0ABY0AIC5_THESC</name>
<comment type="caution">
    <text evidence="1">The sequence shown here is derived from an EMBL/GenBank/DDBJ whole genome shotgun (WGS) entry which is preliminary data.</text>
</comment>
<organism evidence="1 2">
    <name type="scientific">Thermus scotoductus</name>
    <dbReference type="NCBI Taxonomy" id="37636"/>
    <lineage>
        <taxon>Bacteria</taxon>
        <taxon>Thermotogati</taxon>
        <taxon>Deinococcota</taxon>
        <taxon>Deinococci</taxon>
        <taxon>Thermales</taxon>
        <taxon>Thermaceae</taxon>
        <taxon>Thermus</taxon>
    </lineage>
</organism>
<reference evidence="1 2" key="1">
    <citation type="journal article" date="2019" name="Extremophiles">
        <title>Biogeography of thermophiles and predominance of Thermus scotoductus in domestic water heaters.</title>
        <authorList>
            <person name="Wilpiszeski R.L."/>
            <person name="Zhang Z."/>
            <person name="House C.H."/>
        </authorList>
    </citation>
    <scope>NUCLEOTIDE SEQUENCE [LARGE SCALE GENOMIC DNA]</scope>
    <source>
        <strain evidence="1 2">12_S12</strain>
    </source>
</reference>
<accession>A0ABY0AIC5</accession>
<dbReference type="Proteomes" id="UP000287962">
    <property type="component" value="Unassembled WGS sequence"/>
</dbReference>
<dbReference type="EMBL" id="PEML01000221">
    <property type="protein sequence ID" value="RTI06996.1"/>
    <property type="molecule type" value="Genomic_DNA"/>
</dbReference>
<sequence length="331" mass="35726">MTPGGAYGEGMELLTLPPGVDTLLIPLDQAVRAEPGTRRVIYFEASREGVVDREGEDIAADALWASRKLFLSQGNIDVNHWSWLGNPPGTGMRPEYVIGLPLEVRRAGPSVFVKAELFSNLAPPPPGSSGEWADRVWHSLTQMQPPMRWFPSVFGKLAPDAVVEVEVRDGQKVRVIRGPIEWYSVGLAQRAQNPALPPVSLEPLGAFAKAEATGRPVTLGRIAVVPYRVLAKALTQAAVLTAGDPHTLDPKSGLTGVPAIRRESLEGLYRRLAPRVLRELLMGRVEGSVKGVAKAFVRLGAPSCAARAMALRLAKELVTPKGVQAKGRRKP</sequence>
<evidence type="ECO:0000313" key="2">
    <source>
        <dbReference type="Proteomes" id="UP000287962"/>
    </source>
</evidence>
<evidence type="ECO:0000313" key="1">
    <source>
        <dbReference type="EMBL" id="RTI06996.1"/>
    </source>
</evidence>
<keyword evidence="2" id="KW-1185">Reference proteome</keyword>
<proteinExistence type="predicted"/>
<gene>
    <name evidence="1" type="ORF">CSW25_07045</name>
</gene>